<feature type="domain" description="Resolvase HTH" evidence="1">
    <location>
        <begin position="56"/>
        <end position="98"/>
    </location>
</feature>
<dbReference type="GO" id="GO:0003677">
    <property type="term" value="F:DNA binding"/>
    <property type="evidence" value="ECO:0007669"/>
    <property type="project" value="InterPro"/>
</dbReference>
<name>A0A1I4YRV5_CHROL</name>
<keyword evidence="3" id="KW-1185">Reference proteome</keyword>
<evidence type="ECO:0000313" key="2">
    <source>
        <dbReference type="EMBL" id="SFN40765.1"/>
    </source>
</evidence>
<sequence>MYSQTSLDCDTLLKWCKLLNYDFFRLYSQHLILYSPTDLLRKNKIKTQKTNLPQFRKSLYTIEIIEFVLGLLESGEKSRQQIIQEYNIPKTTLYKWINKYPSNGT</sequence>
<protein>
    <submittedName>
        <fullName evidence="2">Helix-turn-helix domain of resolvase</fullName>
    </submittedName>
</protein>
<accession>A0A1I4YRV5</accession>
<dbReference type="AlphaFoldDB" id="A0A1I4YRV5"/>
<reference evidence="3" key="1">
    <citation type="submission" date="2016-10" db="EMBL/GenBank/DDBJ databases">
        <authorList>
            <person name="Varghese N."/>
            <person name="Submissions S."/>
        </authorList>
    </citation>
    <scope>NUCLEOTIDE SEQUENCE [LARGE SCALE GENOMIC DNA]</scope>
    <source>
        <strain evidence="3">DSM 25575</strain>
    </source>
</reference>
<proteinExistence type="predicted"/>
<dbReference type="GO" id="GO:0000150">
    <property type="term" value="F:DNA strand exchange activity"/>
    <property type="evidence" value="ECO:0007669"/>
    <property type="project" value="InterPro"/>
</dbReference>
<dbReference type="EMBL" id="FOVD01000003">
    <property type="protein sequence ID" value="SFN40765.1"/>
    <property type="molecule type" value="Genomic_DNA"/>
</dbReference>
<evidence type="ECO:0000259" key="1">
    <source>
        <dbReference type="Pfam" id="PF02796"/>
    </source>
</evidence>
<gene>
    <name evidence="2" type="ORF">SAMN05421594_2639</name>
</gene>
<dbReference type="Pfam" id="PF02796">
    <property type="entry name" value="HTH_7"/>
    <property type="match status" value="1"/>
</dbReference>
<organism evidence="2 3">
    <name type="scientific">Chryseobacterium oleae</name>
    <dbReference type="NCBI Taxonomy" id="491207"/>
    <lineage>
        <taxon>Bacteria</taxon>
        <taxon>Pseudomonadati</taxon>
        <taxon>Bacteroidota</taxon>
        <taxon>Flavobacteriia</taxon>
        <taxon>Flavobacteriales</taxon>
        <taxon>Weeksellaceae</taxon>
        <taxon>Chryseobacterium group</taxon>
        <taxon>Chryseobacterium</taxon>
    </lineage>
</organism>
<dbReference type="SUPFAM" id="SSF46689">
    <property type="entry name" value="Homeodomain-like"/>
    <property type="match status" value="1"/>
</dbReference>
<dbReference type="Proteomes" id="UP000198769">
    <property type="component" value="Unassembled WGS sequence"/>
</dbReference>
<dbReference type="InterPro" id="IPR006120">
    <property type="entry name" value="Resolvase_HTH_dom"/>
</dbReference>
<dbReference type="Gene3D" id="1.10.10.60">
    <property type="entry name" value="Homeodomain-like"/>
    <property type="match status" value="1"/>
</dbReference>
<dbReference type="RefSeq" id="WP_317041320.1">
    <property type="nucleotide sequence ID" value="NZ_FOVD01000003.1"/>
</dbReference>
<evidence type="ECO:0000313" key="3">
    <source>
        <dbReference type="Proteomes" id="UP000198769"/>
    </source>
</evidence>
<dbReference type="InterPro" id="IPR009057">
    <property type="entry name" value="Homeodomain-like_sf"/>
</dbReference>